<dbReference type="Gene3D" id="3.40.50.1820">
    <property type="entry name" value="alpha/beta hydrolase"/>
    <property type="match status" value="1"/>
</dbReference>
<dbReference type="SUPFAM" id="SSF53474">
    <property type="entry name" value="alpha/beta-Hydrolases"/>
    <property type="match status" value="1"/>
</dbReference>
<comment type="similarity">
    <text evidence="1 7">Belongs to the AB hydrolase superfamily. Lipase family.</text>
</comment>
<keyword evidence="9" id="KW-1133">Transmembrane helix</keyword>
<dbReference type="InterPro" id="IPR025483">
    <property type="entry name" value="Lipase_euk"/>
</dbReference>
<evidence type="ECO:0000259" key="10">
    <source>
        <dbReference type="Pfam" id="PF04083"/>
    </source>
</evidence>
<feature type="active site" description="Charge relay system" evidence="8">
    <location>
        <position position="365"/>
    </location>
</feature>
<feature type="transmembrane region" description="Helical" evidence="9">
    <location>
        <begin position="12"/>
        <end position="29"/>
    </location>
</feature>
<dbReference type="FunFam" id="3.40.50.1820:FF:000057">
    <property type="entry name" value="Lipase"/>
    <property type="match status" value="1"/>
</dbReference>
<evidence type="ECO:0000256" key="6">
    <source>
        <dbReference type="ARBA" id="ARBA00023180"/>
    </source>
</evidence>
<keyword evidence="6" id="KW-0325">Glycoprotein</keyword>
<keyword evidence="3 7" id="KW-0378">Hydrolase</keyword>
<dbReference type="AlphaFoldDB" id="A0A5E4QT16"/>
<gene>
    <name evidence="11" type="ORF">LSINAPIS_LOCUS11753</name>
</gene>
<evidence type="ECO:0000256" key="5">
    <source>
        <dbReference type="ARBA" id="ARBA00023098"/>
    </source>
</evidence>
<keyword evidence="4 7" id="KW-0442">Lipid degradation</keyword>
<dbReference type="Pfam" id="PF04083">
    <property type="entry name" value="Abhydro_lipase"/>
    <property type="match status" value="1"/>
</dbReference>
<keyword evidence="5" id="KW-0443">Lipid metabolism</keyword>
<accession>A0A5E4QT16</accession>
<feature type="domain" description="Partial AB-hydrolase lipase" evidence="10">
    <location>
        <begin position="55"/>
        <end position="111"/>
    </location>
</feature>
<name>A0A5E4QT16_9NEOP</name>
<evidence type="ECO:0000313" key="11">
    <source>
        <dbReference type="EMBL" id="VVD01300.1"/>
    </source>
</evidence>
<evidence type="ECO:0000256" key="3">
    <source>
        <dbReference type="ARBA" id="ARBA00022801"/>
    </source>
</evidence>
<feature type="active site" description="Nucleophile" evidence="8">
    <location>
        <position position="190"/>
    </location>
</feature>
<dbReference type="EMBL" id="FZQP02005288">
    <property type="protein sequence ID" value="VVD01300.1"/>
    <property type="molecule type" value="Genomic_DNA"/>
</dbReference>
<evidence type="ECO:0000256" key="2">
    <source>
        <dbReference type="ARBA" id="ARBA00022729"/>
    </source>
</evidence>
<feature type="active site" description="Charge relay system" evidence="8">
    <location>
        <position position="396"/>
    </location>
</feature>
<keyword evidence="9" id="KW-0472">Membrane</keyword>
<dbReference type="InterPro" id="IPR029058">
    <property type="entry name" value="AB_hydrolase_fold"/>
</dbReference>
<keyword evidence="9" id="KW-0812">Transmembrane</keyword>
<evidence type="ECO:0000256" key="1">
    <source>
        <dbReference type="ARBA" id="ARBA00010701"/>
    </source>
</evidence>
<organism evidence="11 12">
    <name type="scientific">Leptidea sinapis</name>
    <dbReference type="NCBI Taxonomy" id="189913"/>
    <lineage>
        <taxon>Eukaryota</taxon>
        <taxon>Metazoa</taxon>
        <taxon>Ecdysozoa</taxon>
        <taxon>Arthropoda</taxon>
        <taxon>Hexapoda</taxon>
        <taxon>Insecta</taxon>
        <taxon>Pterygota</taxon>
        <taxon>Neoptera</taxon>
        <taxon>Endopterygota</taxon>
        <taxon>Lepidoptera</taxon>
        <taxon>Glossata</taxon>
        <taxon>Ditrysia</taxon>
        <taxon>Papilionoidea</taxon>
        <taxon>Pieridae</taxon>
        <taxon>Dismorphiinae</taxon>
        <taxon>Leptidea</taxon>
    </lineage>
</organism>
<dbReference type="Proteomes" id="UP000324832">
    <property type="component" value="Unassembled WGS sequence"/>
</dbReference>
<evidence type="ECO:0000256" key="4">
    <source>
        <dbReference type="ARBA" id="ARBA00022963"/>
    </source>
</evidence>
<reference evidence="11 12" key="1">
    <citation type="submission" date="2017-07" db="EMBL/GenBank/DDBJ databases">
        <authorList>
            <person name="Talla V."/>
            <person name="Backstrom N."/>
        </authorList>
    </citation>
    <scope>NUCLEOTIDE SEQUENCE [LARGE SCALE GENOMIC DNA]</scope>
</reference>
<proteinExistence type="inferred from homology"/>
<dbReference type="PANTHER" id="PTHR11005">
    <property type="entry name" value="LYSOSOMAL ACID LIPASE-RELATED"/>
    <property type="match status" value="1"/>
</dbReference>
<keyword evidence="12" id="KW-1185">Reference proteome</keyword>
<evidence type="ECO:0000256" key="8">
    <source>
        <dbReference type="PIRSR" id="PIRSR000862-1"/>
    </source>
</evidence>
<keyword evidence="2" id="KW-0732">Signal</keyword>
<dbReference type="GO" id="GO:0016042">
    <property type="term" value="P:lipid catabolic process"/>
    <property type="evidence" value="ECO:0007669"/>
    <property type="project" value="UniProtKB-KW"/>
</dbReference>
<dbReference type="InterPro" id="IPR006693">
    <property type="entry name" value="AB_hydrolase_lipase"/>
</dbReference>
<protein>
    <recommendedName>
        <fullName evidence="7">Lipase</fullName>
    </recommendedName>
</protein>
<dbReference type="PIRSF" id="PIRSF000862">
    <property type="entry name" value="Steryl_ester_lip"/>
    <property type="match status" value="1"/>
</dbReference>
<dbReference type="GO" id="GO:0016788">
    <property type="term" value="F:hydrolase activity, acting on ester bonds"/>
    <property type="evidence" value="ECO:0007669"/>
    <property type="project" value="InterPro"/>
</dbReference>
<evidence type="ECO:0000256" key="9">
    <source>
        <dbReference type="SAM" id="Phobius"/>
    </source>
</evidence>
<evidence type="ECO:0000313" key="12">
    <source>
        <dbReference type="Proteomes" id="UP000324832"/>
    </source>
</evidence>
<evidence type="ECO:0000256" key="7">
    <source>
        <dbReference type="PIRNR" id="PIRNR000862"/>
    </source>
</evidence>
<sequence>MSVAIMLFKRNIAFDTLTLVVVLIIVNIIRQQFFSNSLEIKRFLGYDSDLLLNFTQLANKYGYSSEEHTVVTEDGYLLKVFRIKNKKCEARVKQPPLLLMHGLLQSSDAWLDASPGTGLAYLLADECFDAWVGNQRGNYYARRHLTLNPDKDSAFWDFSVDQIGYYDVPATIDYVLSNTGVKKLNYIGFSQGAGTFLVMCSERPEYCKKTNVLISISPATRVKHTKSKSFRSLLNILSTCEDLLAQLKVNELFGKESFLQVLFEFICQIRLFSEPLCENFLCGILDSSHPGSITHKTFGMVYSHLPAGTSLRNMARYGQSLNAEDFQKYDFSETVNVVKYGSKEAPAYNLSSVSLPVVIIYGANDHLVDTKDINWLVDKLPNVIGLEEVADPLWNHLDSVYSQHIYKMIWPTVRRYLESFSETYMKTKS</sequence>